<protein>
    <submittedName>
        <fullName evidence="3">Plant intracellular Ras-group-related LRR protein 2</fullName>
    </submittedName>
</protein>
<dbReference type="SUPFAM" id="SSF52058">
    <property type="entry name" value="L domain-like"/>
    <property type="match status" value="1"/>
</dbReference>
<proteinExistence type="predicted"/>
<keyword evidence="2" id="KW-0677">Repeat</keyword>
<dbReference type="InterPro" id="IPR050216">
    <property type="entry name" value="LRR_domain-containing"/>
</dbReference>
<dbReference type="EMBL" id="CAXAMM010040553">
    <property type="protein sequence ID" value="CAK9094001.1"/>
    <property type="molecule type" value="Genomic_DNA"/>
</dbReference>
<comment type="caution">
    <text evidence="3">The sequence shown here is derived from an EMBL/GenBank/DDBJ whole genome shotgun (WGS) entry which is preliminary data.</text>
</comment>
<evidence type="ECO:0000256" key="2">
    <source>
        <dbReference type="ARBA" id="ARBA00022737"/>
    </source>
</evidence>
<keyword evidence="1" id="KW-0433">Leucine-rich repeat</keyword>
<dbReference type="InterPro" id="IPR003591">
    <property type="entry name" value="Leu-rich_rpt_typical-subtyp"/>
</dbReference>
<dbReference type="Gene3D" id="3.80.10.10">
    <property type="entry name" value="Ribonuclease Inhibitor"/>
    <property type="match status" value="1"/>
</dbReference>
<dbReference type="PANTHER" id="PTHR48051:SF54">
    <property type="entry name" value="LEUCINE-RICH REPEAT-CONTAINING PROTEIN"/>
    <property type="match status" value="1"/>
</dbReference>
<feature type="non-terminal residue" evidence="3">
    <location>
        <position position="1"/>
    </location>
</feature>
<organism evidence="3 4">
    <name type="scientific">Durusdinium trenchii</name>
    <dbReference type="NCBI Taxonomy" id="1381693"/>
    <lineage>
        <taxon>Eukaryota</taxon>
        <taxon>Sar</taxon>
        <taxon>Alveolata</taxon>
        <taxon>Dinophyceae</taxon>
        <taxon>Suessiales</taxon>
        <taxon>Symbiodiniaceae</taxon>
        <taxon>Durusdinium</taxon>
    </lineage>
</organism>
<evidence type="ECO:0000313" key="4">
    <source>
        <dbReference type="Proteomes" id="UP001642464"/>
    </source>
</evidence>
<dbReference type="InterPro" id="IPR032675">
    <property type="entry name" value="LRR_dom_sf"/>
</dbReference>
<feature type="non-terminal residue" evidence="3">
    <location>
        <position position="272"/>
    </location>
</feature>
<name>A0ABP0R497_9DINO</name>
<dbReference type="SMART" id="SM00364">
    <property type="entry name" value="LRR_BAC"/>
    <property type="match status" value="5"/>
</dbReference>
<evidence type="ECO:0000313" key="3">
    <source>
        <dbReference type="EMBL" id="CAK9094001.1"/>
    </source>
</evidence>
<dbReference type="SMART" id="SM00369">
    <property type="entry name" value="LRR_TYP"/>
    <property type="match status" value="4"/>
</dbReference>
<sequence length="272" mass="30819">KWWPLIYAPVVELGAETWRSCHLKCLLDALRRDEEHPRAAGVETSFGESVLELVTRAEKALFSRKPSARLGLEDERMCLAAQSTLPPTWPYEELRPIPKATFFLQGVLELRLSCSPQLVEIPPNLGRSTDLESLCLISNSLTSLPSEVGMLRELRFLYLNGNFLRRIPQAVSDLPKLQEICFDANCLEELPHFTAQLRLFTAPGNHLTEVAFWPQLERLEVHGNRLQRLLPLSWHSTSQLVTLKVMGNQLTELPEEVGHMPVLRILGVASNR</sequence>
<accession>A0ABP0R497</accession>
<dbReference type="Proteomes" id="UP001642464">
    <property type="component" value="Unassembled WGS sequence"/>
</dbReference>
<reference evidence="3 4" key="1">
    <citation type="submission" date="2024-02" db="EMBL/GenBank/DDBJ databases">
        <authorList>
            <person name="Chen Y."/>
            <person name="Shah S."/>
            <person name="Dougan E. K."/>
            <person name="Thang M."/>
            <person name="Chan C."/>
        </authorList>
    </citation>
    <scope>NUCLEOTIDE SEQUENCE [LARGE SCALE GENOMIC DNA]</scope>
</reference>
<gene>
    <name evidence="3" type="ORF">SCF082_LOCUS44204</name>
</gene>
<dbReference type="PANTHER" id="PTHR48051">
    <property type="match status" value="1"/>
</dbReference>
<evidence type="ECO:0000256" key="1">
    <source>
        <dbReference type="ARBA" id="ARBA00022614"/>
    </source>
</evidence>
<keyword evidence="4" id="KW-1185">Reference proteome</keyword>